<protein>
    <submittedName>
        <fullName evidence="9">DedA family protein</fullName>
    </submittedName>
</protein>
<name>A0ABT6CVD2_9MICC</name>
<dbReference type="InterPro" id="IPR032816">
    <property type="entry name" value="VTT_dom"/>
</dbReference>
<evidence type="ECO:0000313" key="10">
    <source>
        <dbReference type="Proteomes" id="UP001220456"/>
    </source>
</evidence>
<evidence type="ECO:0000256" key="6">
    <source>
        <dbReference type="ARBA" id="ARBA00023136"/>
    </source>
</evidence>
<comment type="caution">
    <text evidence="9">The sequence shown here is derived from an EMBL/GenBank/DDBJ whole genome shotgun (WGS) entry which is preliminary data.</text>
</comment>
<feature type="transmembrane region" description="Helical" evidence="7">
    <location>
        <begin position="189"/>
        <end position="208"/>
    </location>
</feature>
<organism evidence="9 10">
    <name type="scientific">Arthrobacter vasquezii</name>
    <dbReference type="NCBI Taxonomy" id="2977629"/>
    <lineage>
        <taxon>Bacteria</taxon>
        <taxon>Bacillati</taxon>
        <taxon>Actinomycetota</taxon>
        <taxon>Actinomycetes</taxon>
        <taxon>Micrococcales</taxon>
        <taxon>Micrococcaceae</taxon>
        <taxon>Arthrobacter</taxon>
    </lineage>
</organism>
<dbReference type="PANTHER" id="PTHR42709:SF6">
    <property type="entry name" value="UNDECAPRENYL PHOSPHATE TRANSPORTER A"/>
    <property type="match status" value="1"/>
</dbReference>
<feature type="transmembrane region" description="Helical" evidence="7">
    <location>
        <begin position="152"/>
        <end position="177"/>
    </location>
</feature>
<feature type="domain" description="VTT" evidence="8">
    <location>
        <begin position="48"/>
        <end position="175"/>
    </location>
</feature>
<evidence type="ECO:0000256" key="3">
    <source>
        <dbReference type="ARBA" id="ARBA00022475"/>
    </source>
</evidence>
<comment type="subcellular location">
    <subcellularLocation>
        <location evidence="1">Cell membrane</location>
        <topology evidence="1">Multi-pass membrane protein</topology>
    </subcellularLocation>
</comment>
<comment type="similarity">
    <text evidence="2">Belongs to the DedA family.</text>
</comment>
<evidence type="ECO:0000256" key="4">
    <source>
        <dbReference type="ARBA" id="ARBA00022692"/>
    </source>
</evidence>
<feature type="transmembrane region" description="Helical" evidence="7">
    <location>
        <begin position="68"/>
        <end position="90"/>
    </location>
</feature>
<evidence type="ECO:0000313" key="9">
    <source>
        <dbReference type="EMBL" id="MDF9277988.1"/>
    </source>
</evidence>
<keyword evidence="6 7" id="KW-0472">Membrane</keyword>
<sequence length="217" mass="23586">MWTTPAQASTGGAQDQSGLTGVITDVMSALGEIGVGVLVLLETVFPPIPSEVVLPLAGFLSQQGEMNAVLVLALATLGSFIGALLLYLLGAKLGEERVVRGLSRLPLVDRDDFEQAARWFHRHGRSAVFFGRLIPGVRSLISLPAGAEHMPLATFTLFTVAGSLLWNVLLIGLGYFLGTQYHLVDQYSQYFDLLLYAALAAFLGWLIFRRVRRRRAG</sequence>
<reference evidence="9 10" key="1">
    <citation type="journal article" date="2023" name="Int. J. Syst. Evol. Microbiol.">
        <title>Arthrobacter vasquezii sp. nov., isolated from a soil sample from Union Glacier, Antarctica.</title>
        <authorList>
            <person name="Valenzuela-Ibaceta F."/>
            <person name="Carrasco V."/>
            <person name="Lagos-Moraga S."/>
            <person name="Dietz-Vargas C."/>
            <person name="Navarro C.A."/>
            <person name="Perez-Donoso J.M."/>
        </authorList>
    </citation>
    <scope>NUCLEOTIDE SEQUENCE [LARGE SCALE GENOMIC DNA]</scope>
    <source>
        <strain evidence="9 10">EH-1B-1</strain>
    </source>
</reference>
<dbReference type="InterPro" id="IPR051311">
    <property type="entry name" value="DedA_domain"/>
</dbReference>
<dbReference type="EMBL" id="JAROKN010000020">
    <property type="protein sequence ID" value="MDF9277988.1"/>
    <property type="molecule type" value="Genomic_DNA"/>
</dbReference>
<dbReference type="RefSeq" id="WP_277358492.1">
    <property type="nucleotide sequence ID" value="NZ_JAROKN010000020.1"/>
</dbReference>
<keyword evidence="3" id="KW-1003">Cell membrane</keyword>
<dbReference type="Pfam" id="PF09335">
    <property type="entry name" value="VTT_dom"/>
    <property type="match status" value="1"/>
</dbReference>
<evidence type="ECO:0000256" key="2">
    <source>
        <dbReference type="ARBA" id="ARBA00010792"/>
    </source>
</evidence>
<evidence type="ECO:0000256" key="1">
    <source>
        <dbReference type="ARBA" id="ARBA00004651"/>
    </source>
</evidence>
<keyword evidence="5 7" id="KW-1133">Transmembrane helix</keyword>
<dbReference type="PANTHER" id="PTHR42709">
    <property type="entry name" value="ALKALINE PHOSPHATASE LIKE PROTEIN"/>
    <property type="match status" value="1"/>
</dbReference>
<dbReference type="Proteomes" id="UP001220456">
    <property type="component" value="Unassembled WGS sequence"/>
</dbReference>
<evidence type="ECO:0000256" key="7">
    <source>
        <dbReference type="SAM" id="Phobius"/>
    </source>
</evidence>
<keyword evidence="10" id="KW-1185">Reference proteome</keyword>
<evidence type="ECO:0000256" key="5">
    <source>
        <dbReference type="ARBA" id="ARBA00022989"/>
    </source>
</evidence>
<keyword evidence="4 7" id="KW-0812">Transmembrane</keyword>
<evidence type="ECO:0000259" key="8">
    <source>
        <dbReference type="Pfam" id="PF09335"/>
    </source>
</evidence>
<gene>
    <name evidence="9" type="ORF">P4U43_09330</name>
</gene>
<accession>A0ABT6CVD2</accession>
<proteinExistence type="inferred from homology"/>